<dbReference type="KEGG" id="dmo:Dmoj_GI22485"/>
<dbReference type="HOGENOM" id="CLU_1246548_0_0_1"/>
<name>B4KDG1_DROMO</name>
<evidence type="ECO:0000313" key="1">
    <source>
        <dbReference type="EMBL" id="EDW15970.1"/>
    </source>
</evidence>
<proteinExistence type="predicted"/>
<dbReference type="Proteomes" id="UP000009192">
    <property type="component" value="Unassembled WGS sequence"/>
</dbReference>
<accession>B4KDG1</accession>
<dbReference type="eggNOG" id="ENOG502TCFH">
    <property type="taxonomic scope" value="Eukaryota"/>
</dbReference>
<organism evidence="1 2">
    <name type="scientific">Drosophila mojavensis</name>
    <name type="common">Fruit fly</name>
    <dbReference type="NCBI Taxonomy" id="7230"/>
    <lineage>
        <taxon>Eukaryota</taxon>
        <taxon>Metazoa</taxon>
        <taxon>Ecdysozoa</taxon>
        <taxon>Arthropoda</taxon>
        <taxon>Hexapoda</taxon>
        <taxon>Insecta</taxon>
        <taxon>Pterygota</taxon>
        <taxon>Neoptera</taxon>
        <taxon>Endopterygota</taxon>
        <taxon>Diptera</taxon>
        <taxon>Brachycera</taxon>
        <taxon>Muscomorpha</taxon>
        <taxon>Ephydroidea</taxon>
        <taxon>Drosophilidae</taxon>
        <taxon>Drosophila</taxon>
    </lineage>
</organism>
<reference evidence="1 2" key="1">
    <citation type="journal article" date="2007" name="Nature">
        <title>Evolution of genes and genomes on the Drosophila phylogeny.</title>
        <authorList>
            <consortium name="Drosophila 12 Genomes Consortium"/>
            <person name="Clark A.G."/>
            <person name="Eisen M.B."/>
            <person name="Smith D.R."/>
            <person name="Bergman C.M."/>
            <person name="Oliver B."/>
            <person name="Markow T.A."/>
            <person name="Kaufman T.C."/>
            <person name="Kellis M."/>
            <person name="Gelbart W."/>
            <person name="Iyer V.N."/>
            <person name="Pollard D.A."/>
            <person name="Sackton T.B."/>
            <person name="Larracuente A.M."/>
            <person name="Singh N.D."/>
            <person name="Abad J.P."/>
            <person name="Abt D.N."/>
            <person name="Adryan B."/>
            <person name="Aguade M."/>
            <person name="Akashi H."/>
            <person name="Anderson W.W."/>
            <person name="Aquadro C.F."/>
            <person name="Ardell D.H."/>
            <person name="Arguello R."/>
            <person name="Artieri C.G."/>
            <person name="Barbash D.A."/>
            <person name="Barker D."/>
            <person name="Barsanti P."/>
            <person name="Batterham P."/>
            <person name="Batzoglou S."/>
            <person name="Begun D."/>
            <person name="Bhutkar A."/>
            <person name="Blanco E."/>
            <person name="Bosak S.A."/>
            <person name="Bradley R.K."/>
            <person name="Brand A.D."/>
            <person name="Brent M.R."/>
            <person name="Brooks A.N."/>
            <person name="Brown R.H."/>
            <person name="Butlin R.K."/>
            <person name="Caggese C."/>
            <person name="Calvi B.R."/>
            <person name="Bernardo de Carvalho A."/>
            <person name="Caspi A."/>
            <person name="Castrezana S."/>
            <person name="Celniker S.E."/>
            <person name="Chang J.L."/>
            <person name="Chapple C."/>
            <person name="Chatterji S."/>
            <person name="Chinwalla A."/>
            <person name="Civetta A."/>
            <person name="Clifton S.W."/>
            <person name="Comeron J.M."/>
            <person name="Costello J.C."/>
            <person name="Coyne J.A."/>
            <person name="Daub J."/>
            <person name="David R.G."/>
            <person name="Delcher A.L."/>
            <person name="Delehaunty K."/>
            <person name="Do C.B."/>
            <person name="Ebling H."/>
            <person name="Edwards K."/>
            <person name="Eickbush T."/>
            <person name="Evans J.D."/>
            <person name="Filipski A."/>
            <person name="Findeiss S."/>
            <person name="Freyhult E."/>
            <person name="Fulton L."/>
            <person name="Fulton R."/>
            <person name="Garcia A.C."/>
            <person name="Gardiner A."/>
            <person name="Garfield D.A."/>
            <person name="Garvin B.E."/>
            <person name="Gibson G."/>
            <person name="Gilbert D."/>
            <person name="Gnerre S."/>
            <person name="Godfrey J."/>
            <person name="Good R."/>
            <person name="Gotea V."/>
            <person name="Gravely B."/>
            <person name="Greenberg A.J."/>
            <person name="Griffiths-Jones S."/>
            <person name="Gross S."/>
            <person name="Guigo R."/>
            <person name="Gustafson E.A."/>
            <person name="Haerty W."/>
            <person name="Hahn M.W."/>
            <person name="Halligan D.L."/>
            <person name="Halpern A.L."/>
            <person name="Halter G.M."/>
            <person name="Han M.V."/>
            <person name="Heger A."/>
            <person name="Hillier L."/>
            <person name="Hinrichs A.S."/>
            <person name="Holmes I."/>
            <person name="Hoskins R.A."/>
            <person name="Hubisz M.J."/>
            <person name="Hultmark D."/>
            <person name="Huntley M.A."/>
            <person name="Jaffe D.B."/>
            <person name="Jagadeeshan S."/>
            <person name="Jeck W.R."/>
            <person name="Johnson J."/>
            <person name="Jones C.D."/>
            <person name="Jordan W.C."/>
            <person name="Karpen G.H."/>
            <person name="Kataoka E."/>
            <person name="Keightley P.D."/>
            <person name="Kheradpour P."/>
            <person name="Kirkness E.F."/>
            <person name="Koerich L.B."/>
            <person name="Kristiansen K."/>
            <person name="Kudrna D."/>
            <person name="Kulathinal R.J."/>
            <person name="Kumar S."/>
            <person name="Kwok R."/>
            <person name="Lander E."/>
            <person name="Langley C.H."/>
            <person name="Lapoint R."/>
            <person name="Lazzaro B.P."/>
            <person name="Lee S.J."/>
            <person name="Levesque L."/>
            <person name="Li R."/>
            <person name="Lin C.F."/>
            <person name="Lin M.F."/>
            <person name="Lindblad-Toh K."/>
            <person name="Llopart A."/>
            <person name="Long M."/>
            <person name="Low L."/>
            <person name="Lozovsky E."/>
            <person name="Lu J."/>
            <person name="Luo M."/>
            <person name="Machado C.A."/>
            <person name="Makalowski W."/>
            <person name="Marzo M."/>
            <person name="Matsuda M."/>
            <person name="Matzkin L."/>
            <person name="McAllister B."/>
            <person name="McBride C.S."/>
            <person name="McKernan B."/>
            <person name="McKernan K."/>
            <person name="Mendez-Lago M."/>
            <person name="Minx P."/>
            <person name="Mollenhauer M.U."/>
            <person name="Montooth K."/>
            <person name="Mount S.M."/>
            <person name="Mu X."/>
            <person name="Myers E."/>
            <person name="Negre B."/>
            <person name="Newfeld S."/>
            <person name="Nielsen R."/>
            <person name="Noor M.A."/>
            <person name="O'Grady P."/>
            <person name="Pachter L."/>
            <person name="Papaceit M."/>
            <person name="Parisi M.J."/>
            <person name="Parisi M."/>
            <person name="Parts L."/>
            <person name="Pedersen J.S."/>
            <person name="Pesole G."/>
            <person name="Phillippy A.M."/>
            <person name="Ponting C.P."/>
            <person name="Pop M."/>
            <person name="Porcelli D."/>
            <person name="Powell J.R."/>
            <person name="Prohaska S."/>
            <person name="Pruitt K."/>
            <person name="Puig M."/>
            <person name="Quesneville H."/>
            <person name="Ram K.R."/>
            <person name="Rand D."/>
            <person name="Rasmussen M.D."/>
            <person name="Reed L.K."/>
            <person name="Reenan R."/>
            <person name="Reily A."/>
            <person name="Remington K.A."/>
            <person name="Rieger T.T."/>
            <person name="Ritchie M.G."/>
            <person name="Robin C."/>
            <person name="Rogers Y.H."/>
            <person name="Rohde C."/>
            <person name="Rozas J."/>
            <person name="Rubenfield M.J."/>
            <person name="Ruiz A."/>
            <person name="Russo S."/>
            <person name="Salzberg S.L."/>
            <person name="Sanchez-Gracia A."/>
            <person name="Saranga D.J."/>
            <person name="Sato H."/>
            <person name="Schaeffer S.W."/>
            <person name="Schatz M.C."/>
            <person name="Schlenke T."/>
            <person name="Schwartz R."/>
            <person name="Segarra C."/>
            <person name="Singh R.S."/>
            <person name="Sirot L."/>
            <person name="Sirota M."/>
            <person name="Sisneros N.B."/>
            <person name="Smith C.D."/>
            <person name="Smith T.F."/>
            <person name="Spieth J."/>
            <person name="Stage D.E."/>
            <person name="Stark A."/>
            <person name="Stephan W."/>
            <person name="Strausberg R.L."/>
            <person name="Strempel S."/>
            <person name="Sturgill D."/>
            <person name="Sutton G."/>
            <person name="Sutton G.G."/>
            <person name="Tao W."/>
            <person name="Teichmann S."/>
            <person name="Tobari Y.N."/>
            <person name="Tomimura Y."/>
            <person name="Tsolas J.M."/>
            <person name="Valente V.L."/>
            <person name="Venter E."/>
            <person name="Venter J.C."/>
            <person name="Vicario S."/>
            <person name="Vieira F.G."/>
            <person name="Vilella A.J."/>
            <person name="Villasante A."/>
            <person name="Walenz B."/>
            <person name="Wang J."/>
            <person name="Wasserman M."/>
            <person name="Watts T."/>
            <person name="Wilson D."/>
            <person name="Wilson R.K."/>
            <person name="Wing R.A."/>
            <person name="Wolfner M.F."/>
            <person name="Wong A."/>
            <person name="Wong G.K."/>
            <person name="Wu C.I."/>
            <person name="Wu G."/>
            <person name="Yamamoto D."/>
            <person name="Yang H.P."/>
            <person name="Yang S.P."/>
            <person name="Yorke J.A."/>
            <person name="Yoshida K."/>
            <person name="Zdobnov E."/>
            <person name="Zhang P."/>
            <person name="Zhang Y."/>
            <person name="Zimin A.V."/>
            <person name="Baldwin J."/>
            <person name="Abdouelleil A."/>
            <person name="Abdulkadir J."/>
            <person name="Abebe A."/>
            <person name="Abera B."/>
            <person name="Abreu J."/>
            <person name="Acer S.C."/>
            <person name="Aftuck L."/>
            <person name="Alexander A."/>
            <person name="An P."/>
            <person name="Anderson E."/>
            <person name="Anderson S."/>
            <person name="Arachi H."/>
            <person name="Azer M."/>
            <person name="Bachantsang P."/>
            <person name="Barry A."/>
            <person name="Bayul T."/>
            <person name="Berlin A."/>
            <person name="Bessette D."/>
            <person name="Bloom T."/>
            <person name="Blye J."/>
            <person name="Boguslavskiy L."/>
            <person name="Bonnet C."/>
            <person name="Boukhgalter B."/>
            <person name="Bourzgui I."/>
            <person name="Brown A."/>
            <person name="Cahill P."/>
            <person name="Channer S."/>
            <person name="Cheshatsang Y."/>
            <person name="Chuda L."/>
            <person name="Citroen M."/>
            <person name="Collymore A."/>
            <person name="Cooke P."/>
            <person name="Costello M."/>
            <person name="D'Aco K."/>
            <person name="Daza R."/>
            <person name="De Haan G."/>
            <person name="DeGray S."/>
            <person name="DeMaso C."/>
            <person name="Dhargay N."/>
            <person name="Dooley K."/>
            <person name="Dooley E."/>
            <person name="Doricent M."/>
            <person name="Dorje P."/>
            <person name="Dorjee K."/>
            <person name="Dupes A."/>
            <person name="Elong R."/>
            <person name="Falk J."/>
            <person name="Farina A."/>
            <person name="Faro S."/>
            <person name="Ferguson D."/>
            <person name="Fisher S."/>
            <person name="Foley C.D."/>
            <person name="Franke A."/>
            <person name="Friedrich D."/>
            <person name="Gadbois L."/>
            <person name="Gearin G."/>
            <person name="Gearin C.R."/>
            <person name="Giannoukos G."/>
            <person name="Goode T."/>
            <person name="Graham J."/>
            <person name="Grandbois E."/>
            <person name="Grewal S."/>
            <person name="Gyaltsen K."/>
            <person name="Hafez N."/>
            <person name="Hagos B."/>
            <person name="Hall J."/>
            <person name="Henson C."/>
            <person name="Hollinger A."/>
            <person name="Honan T."/>
            <person name="Huard M.D."/>
            <person name="Hughes L."/>
            <person name="Hurhula B."/>
            <person name="Husby M.E."/>
            <person name="Kamat A."/>
            <person name="Kanga B."/>
            <person name="Kashin S."/>
            <person name="Khazanovich D."/>
            <person name="Kisner P."/>
            <person name="Lance K."/>
            <person name="Lara M."/>
            <person name="Lee W."/>
            <person name="Lennon N."/>
            <person name="Letendre F."/>
            <person name="LeVine R."/>
            <person name="Lipovsky A."/>
            <person name="Liu X."/>
            <person name="Liu J."/>
            <person name="Liu S."/>
            <person name="Lokyitsang T."/>
            <person name="Lokyitsang Y."/>
            <person name="Lubonja R."/>
            <person name="Lui A."/>
            <person name="MacDonald P."/>
            <person name="Magnisalis V."/>
            <person name="Maru K."/>
            <person name="Matthews C."/>
            <person name="McCusker W."/>
            <person name="McDonough S."/>
            <person name="Mehta T."/>
            <person name="Meldrim J."/>
            <person name="Meneus L."/>
            <person name="Mihai O."/>
            <person name="Mihalev A."/>
            <person name="Mihova T."/>
            <person name="Mittelman R."/>
            <person name="Mlenga V."/>
            <person name="Montmayeur A."/>
            <person name="Mulrain L."/>
            <person name="Navidi A."/>
            <person name="Naylor J."/>
            <person name="Negash T."/>
            <person name="Nguyen T."/>
            <person name="Nguyen N."/>
            <person name="Nicol R."/>
            <person name="Norbu C."/>
            <person name="Norbu N."/>
            <person name="Novod N."/>
            <person name="O'Neill B."/>
            <person name="Osman S."/>
            <person name="Markiewicz E."/>
            <person name="Oyono O.L."/>
            <person name="Patti C."/>
            <person name="Phunkhang P."/>
            <person name="Pierre F."/>
            <person name="Priest M."/>
            <person name="Raghuraman S."/>
            <person name="Rege F."/>
            <person name="Reyes R."/>
            <person name="Rise C."/>
            <person name="Rogov P."/>
            <person name="Ross K."/>
            <person name="Ryan E."/>
            <person name="Settipalli S."/>
            <person name="Shea T."/>
            <person name="Sherpa N."/>
            <person name="Shi L."/>
            <person name="Shih D."/>
            <person name="Sparrow T."/>
            <person name="Spaulding J."/>
            <person name="Stalker J."/>
            <person name="Stange-Thomann N."/>
            <person name="Stavropoulos S."/>
            <person name="Stone C."/>
            <person name="Strader C."/>
            <person name="Tesfaye S."/>
            <person name="Thomson T."/>
            <person name="Thoulutsang Y."/>
            <person name="Thoulutsang D."/>
            <person name="Topham K."/>
            <person name="Topping I."/>
            <person name="Tsamla T."/>
            <person name="Vassiliev H."/>
            <person name="Vo A."/>
            <person name="Wangchuk T."/>
            <person name="Wangdi T."/>
            <person name="Weiand M."/>
            <person name="Wilkinson J."/>
            <person name="Wilson A."/>
            <person name="Yadav S."/>
            <person name="Young G."/>
            <person name="Yu Q."/>
            <person name="Zembek L."/>
            <person name="Zhong D."/>
            <person name="Zimmer A."/>
            <person name="Zwirko Z."/>
            <person name="Jaffe D.B."/>
            <person name="Alvarez P."/>
            <person name="Brockman W."/>
            <person name="Butler J."/>
            <person name="Chin C."/>
            <person name="Gnerre S."/>
            <person name="Grabherr M."/>
            <person name="Kleber M."/>
            <person name="Mauceli E."/>
            <person name="MacCallum I."/>
        </authorList>
    </citation>
    <scope>NUCLEOTIDE SEQUENCE [LARGE SCALE GENOMIC DNA]</scope>
    <source>
        <strain evidence="2">Tucson 15081-1352.22</strain>
    </source>
</reference>
<dbReference type="InParanoid" id="B4KDG1"/>
<protein>
    <submittedName>
        <fullName evidence="1">Uncharacterized protein</fullName>
    </submittedName>
</protein>
<dbReference type="OrthoDB" id="7859268at2759"/>
<dbReference type="AlphaFoldDB" id="B4KDG1"/>
<dbReference type="OMA" id="KLACTID"/>
<evidence type="ECO:0000313" key="2">
    <source>
        <dbReference type="Proteomes" id="UP000009192"/>
    </source>
</evidence>
<keyword evidence="2" id="KW-1185">Reference proteome</keyword>
<dbReference type="PhylomeDB" id="B4KDG1"/>
<gene>
    <name evidence="1" type="primary">Dmoj\GI22485</name>
    <name evidence="1" type="ORF">Dmoj_GI22485</name>
</gene>
<dbReference type="EMBL" id="CH933806">
    <property type="protein sequence ID" value="EDW15970.1"/>
    <property type="molecule type" value="Genomic_DNA"/>
</dbReference>
<sequence>MTGNLRELKVEAVTNTFIATPFKPTLEWYIHGLNENLGSRGRSPDFIGVQNHDVGEFVTQIDVDHETQRNITKATLNTIRESTAAPANCLMKLACNINIVDITRRLLTTAVESCDLGIKVDEDSVYTMAHKLAEAMHCPLEQRGSSVDSVIFSLVPAIAVQRETGRVMAYAVGQLVARGKKNAQMTMVVRGFAPSAQSRQIIIESVSQSLLPISEVSI</sequence>